<evidence type="ECO:0000256" key="3">
    <source>
        <dbReference type="ARBA" id="ARBA00022448"/>
    </source>
</evidence>
<gene>
    <name evidence="13" type="ORF">CYBJADRAFT_170613</name>
</gene>
<evidence type="ECO:0000256" key="1">
    <source>
        <dbReference type="ARBA" id="ARBA00004448"/>
    </source>
</evidence>
<evidence type="ECO:0000256" key="2">
    <source>
        <dbReference type="ARBA" id="ARBA00006375"/>
    </source>
</evidence>
<dbReference type="OrthoDB" id="2139348at2759"/>
<accession>A0A1E4S9U9</accession>
<keyword evidence="14" id="KW-1185">Reference proteome</keyword>
<evidence type="ECO:0000313" key="14">
    <source>
        <dbReference type="Proteomes" id="UP000094389"/>
    </source>
</evidence>
<dbReference type="InterPro" id="IPR002067">
    <property type="entry name" value="MCP"/>
</dbReference>
<organism evidence="13 14">
    <name type="scientific">Cyberlindnera jadinii (strain ATCC 18201 / CBS 1600 / BCRC 20928 / JCM 3617 / NBRC 0987 / NRRL Y-1542)</name>
    <name type="common">Torula yeast</name>
    <name type="synonym">Candida utilis</name>
    <dbReference type="NCBI Taxonomy" id="983966"/>
    <lineage>
        <taxon>Eukaryota</taxon>
        <taxon>Fungi</taxon>
        <taxon>Dikarya</taxon>
        <taxon>Ascomycota</taxon>
        <taxon>Saccharomycotina</taxon>
        <taxon>Saccharomycetes</taxon>
        <taxon>Phaffomycetales</taxon>
        <taxon>Phaffomycetaceae</taxon>
        <taxon>Cyberlindnera</taxon>
    </lineage>
</organism>
<sequence length="302" mass="32991">MADSDFSVADSLQDILFGSLSGCTGKTIEYPFDTVKVRLQSQPHDQPPKFAGAWDCIRKTFQKEGIVGFYRGISSPIVGAAAENATLFVSYNIAQTAIKKHVLQTKDDLTIPYLVLCGGISGLVASYVLTPIELIKCKMQVESLYSNKTSSITQLCRAVWRTGGLAGFWHGQTGTLLRECGGSAAWFGVYEFVSFELKKLRLKRTPTSKDTNSVPELLISGASAGVGYNLSLFPADTIKSKMQTSSIINPEAHLTFISAAKDLYRHGGISIFYRGLGITLIRAIPSNAVIFFTYEELKKIFA</sequence>
<keyword evidence="7 12" id="KW-1133">Transmembrane helix</keyword>
<dbReference type="Pfam" id="PF00153">
    <property type="entry name" value="Mito_carr"/>
    <property type="match status" value="3"/>
</dbReference>
<keyword evidence="9 10" id="KW-0472">Membrane</keyword>
<dbReference type="PROSITE" id="PS50920">
    <property type="entry name" value="SOLCAR"/>
    <property type="match status" value="3"/>
</dbReference>
<dbReference type="OMA" id="PIDCFRQ"/>
<evidence type="ECO:0000256" key="4">
    <source>
        <dbReference type="ARBA" id="ARBA00022692"/>
    </source>
</evidence>
<dbReference type="PANTHER" id="PTHR45624:SF31">
    <property type="entry name" value="MITOCHONDRIAL ORNITHINE TRANSPORTER 1"/>
    <property type="match status" value="1"/>
</dbReference>
<comment type="subcellular location">
    <subcellularLocation>
        <location evidence="1">Mitochondrion inner membrane</location>
        <topology evidence="1">Multi-pass membrane protein</topology>
    </subcellularLocation>
</comment>
<keyword evidence="3 11" id="KW-0813">Transport</keyword>
<feature type="repeat" description="Solcar" evidence="10">
    <location>
        <begin position="215"/>
        <end position="300"/>
    </location>
</feature>
<keyword evidence="8" id="KW-0496">Mitochondrion</keyword>
<evidence type="ECO:0000256" key="7">
    <source>
        <dbReference type="ARBA" id="ARBA00022989"/>
    </source>
</evidence>
<feature type="repeat" description="Solcar" evidence="10">
    <location>
        <begin position="109"/>
        <end position="196"/>
    </location>
</feature>
<dbReference type="GO" id="GO:0000064">
    <property type="term" value="F:L-ornithine transmembrane transporter activity"/>
    <property type="evidence" value="ECO:0007669"/>
    <property type="project" value="TreeGrafter"/>
</dbReference>
<dbReference type="EMBL" id="KV453925">
    <property type="protein sequence ID" value="ODV76152.1"/>
    <property type="molecule type" value="Genomic_DNA"/>
</dbReference>
<proteinExistence type="inferred from homology"/>
<dbReference type="GO" id="GO:1990575">
    <property type="term" value="P:mitochondrial L-ornithine transmembrane transport"/>
    <property type="evidence" value="ECO:0007669"/>
    <property type="project" value="TreeGrafter"/>
</dbReference>
<evidence type="ECO:0000256" key="8">
    <source>
        <dbReference type="ARBA" id="ARBA00023128"/>
    </source>
</evidence>
<comment type="similarity">
    <text evidence="2 11">Belongs to the mitochondrial carrier (TC 2.A.29) family.</text>
</comment>
<dbReference type="FunFam" id="1.50.40.10:FF:000109">
    <property type="entry name" value="Ornithine carrier protein AmcA/Ort1"/>
    <property type="match status" value="1"/>
</dbReference>
<dbReference type="Proteomes" id="UP000094389">
    <property type="component" value="Unassembled WGS sequence"/>
</dbReference>
<name>A0A1E4S9U9_CYBJN</name>
<reference evidence="13 14" key="1">
    <citation type="journal article" date="2016" name="Proc. Natl. Acad. Sci. U.S.A.">
        <title>Comparative genomics of biotechnologically important yeasts.</title>
        <authorList>
            <person name="Riley R."/>
            <person name="Haridas S."/>
            <person name="Wolfe K.H."/>
            <person name="Lopes M.R."/>
            <person name="Hittinger C.T."/>
            <person name="Goeker M."/>
            <person name="Salamov A.A."/>
            <person name="Wisecaver J.H."/>
            <person name="Long T.M."/>
            <person name="Calvey C.H."/>
            <person name="Aerts A.L."/>
            <person name="Barry K.W."/>
            <person name="Choi C."/>
            <person name="Clum A."/>
            <person name="Coughlan A.Y."/>
            <person name="Deshpande S."/>
            <person name="Douglass A.P."/>
            <person name="Hanson S.J."/>
            <person name="Klenk H.-P."/>
            <person name="LaButti K.M."/>
            <person name="Lapidus A."/>
            <person name="Lindquist E.A."/>
            <person name="Lipzen A.M."/>
            <person name="Meier-Kolthoff J.P."/>
            <person name="Ohm R.A."/>
            <person name="Otillar R.P."/>
            <person name="Pangilinan J.L."/>
            <person name="Peng Y."/>
            <person name="Rokas A."/>
            <person name="Rosa C.A."/>
            <person name="Scheuner C."/>
            <person name="Sibirny A.A."/>
            <person name="Slot J.C."/>
            <person name="Stielow J.B."/>
            <person name="Sun H."/>
            <person name="Kurtzman C.P."/>
            <person name="Blackwell M."/>
            <person name="Grigoriev I.V."/>
            <person name="Jeffries T.W."/>
        </authorList>
    </citation>
    <scope>NUCLEOTIDE SEQUENCE [LARGE SCALE GENOMIC DNA]</scope>
    <source>
        <strain evidence="14">ATCC 18201 / CBS 1600 / BCRC 20928 / JCM 3617 / NBRC 0987 / NRRL Y-1542</strain>
    </source>
</reference>
<protein>
    <submittedName>
        <fullName evidence="13">Mitochondrial carrier</fullName>
    </submittedName>
</protein>
<dbReference type="AlphaFoldDB" id="A0A1E4S9U9"/>
<dbReference type="GeneID" id="30990529"/>
<dbReference type="PANTHER" id="PTHR45624">
    <property type="entry name" value="MITOCHONDRIAL BASIC AMINO ACIDS TRANSPORTER-RELATED"/>
    <property type="match status" value="1"/>
</dbReference>
<evidence type="ECO:0000256" key="9">
    <source>
        <dbReference type="ARBA" id="ARBA00023136"/>
    </source>
</evidence>
<feature type="transmembrane region" description="Helical" evidence="12">
    <location>
        <begin position="109"/>
        <end position="129"/>
    </location>
</feature>
<evidence type="ECO:0000256" key="6">
    <source>
        <dbReference type="ARBA" id="ARBA00022792"/>
    </source>
</evidence>
<dbReference type="SUPFAM" id="SSF103506">
    <property type="entry name" value="Mitochondrial carrier"/>
    <property type="match status" value="1"/>
</dbReference>
<evidence type="ECO:0000256" key="12">
    <source>
        <dbReference type="SAM" id="Phobius"/>
    </source>
</evidence>
<dbReference type="RefSeq" id="XP_020073191.1">
    <property type="nucleotide sequence ID" value="XM_020216133.1"/>
</dbReference>
<keyword evidence="4 10" id="KW-0812">Transmembrane</keyword>
<evidence type="ECO:0000313" key="13">
    <source>
        <dbReference type="EMBL" id="ODV76152.1"/>
    </source>
</evidence>
<dbReference type="InterPro" id="IPR050567">
    <property type="entry name" value="Mitochondrial_Carrier"/>
</dbReference>
<dbReference type="Gene3D" id="1.50.40.10">
    <property type="entry name" value="Mitochondrial carrier domain"/>
    <property type="match status" value="1"/>
</dbReference>
<dbReference type="PRINTS" id="PR00926">
    <property type="entry name" value="MITOCARRIER"/>
</dbReference>
<dbReference type="GO" id="GO:0005743">
    <property type="term" value="C:mitochondrial inner membrane"/>
    <property type="evidence" value="ECO:0007669"/>
    <property type="project" value="UniProtKB-SubCell"/>
</dbReference>
<dbReference type="InterPro" id="IPR023395">
    <property type="entry name" value="MCP_dom_sf"/>
</dbReference>
<keyword evidence="5" id="KW-0677">Repeat</keyword>
<keyword evidence="6" id="KW-0999">Mitochondrion inner membrane</keyword>
<evidence type="ECO:0000256" key="11">
    <source>
        <dbReference type="RuleBase" id="RU000488"/>
    </source>
</evidence>
<feature type="repeat" description="Solcar" evidence="10">
    <location>
        <begin position="9"/>
        <end position="97"/>
    </location>
</feature>
<evidence type="ECO:0000256" key="5">
    <source>
        <dbReference type="ARBA" id="ARBA00022737"/>
    </source>
</evidence>
<dbReference type="STRING" id="983966.A0A1E4S9U9"/>
<evidence type="ECO:0000256" key="10">
    <source>
        <dbReference type="PROSITE-ProRule" id="PRU00282"/>
    </source>
</evidence>
<dbReference type="InterPro" id="IPR018108">
    <property type="entry name" value="MCP_transmembrane"/>
</dbReference>